<dbReference type="Proteomes" id="UP000199467">
    <property type="component" value="Unassembled WGS sequence"/>
</dbReference>
<dbReference type="PANTHER" id="PTHR37943">
    <property type="entry name" value="PROTEIN VES"/>
    <property type="match status" value="1"/>
</dbReference>
<reference evidence="2" key="1">
    <citation type="submission" date="2016-10" db="EMBL/GenBank/DDBJ databases">
        <authorList>
            <person name="Varghese N."/>
            <person name="Submissions S."/>
        </authorList>
    </citation>
    <scope>NUCLEOTIDE SEQUENCE [LARGE SCALE GENOMIC DNA]</scope>
    <source>
        <strain evidence="2">DSM 26382</strain>
    </source>
</reference>
<keyword evidence="2" id="KW-1185">Reference proteome</keyword>
<dbReference type="InterPro" id="IPR010282">
    <property type="entry name" value="Uncharacterised_HutD/Ves"/>
</dbReference>
<accession>A0A1G6VHY0</accession>
<dbReference type="InterPro" id="IPR014710">
    <property type="entry name" value="RmlC-like_jellyroll"/>
</dbReference>
<dbReference type="SUPFAM" id="SSF51182">
    <property type="entry name" value="RmlC-like cupins"/>
    <property type="match status" value="1"/>
</dbReference>
<evidence type="ECO:0000313" key="1">
    <source>
        <dbReference type="EMBL" id="SDD53148.1"/>
    </source>
</evidence>
<evidence type="ECO:0000313" key="2">
    <source>
        <dbReference type="Proteomes" id="UP000199467"/>
    </source>
</evidence>
<dbReference type="EMBL" id="FMZQ01000019">
    <property type="protein sequence ID" value="SDD53148.1"/>
    <property type="molecule type" value="Genomic_DNA"/>
</dbReference>
<proteinExistence type="predicted"/>
<gene>
    <name evidence="1" type="ORF">SAMN05216576_11935</name>
</gene>
<sequence length="196" mass="21056">MPCTLLDPTTARAMPWKNGGGSTVELAISPADAGLEDFAWRISTAQVAVDGAFSSFPGIDRSLAVLAGNGVCLQRADGQREMLLSGGAIAVFGGEEAISAHLLDGPITDLNLMTRRGVWKHELQLLEWQGEQALQNDAEILLLWNAAPEALHYQLPEGGQQVLAAHSGVLLENEQGRLTLESDQPSLLYVSRMRRG</sequence>
<dbReference type="PANTHER" id="PTHR37943:SF1">
    <property type="entry name" value="PROTEIN VES"/>
    <property type="match status" value="1"/>
</dbReference>
<dbReference type="InterPro" id="IPR011051">
    <property type="entry name" value="RmlC_Cupin_sf"/>
</dbReference>
<dbReference type="RefSeq" id="WP_017675762.1">
    <property type="nucleotide sequence ID" value="NZ_FMZQ01000019.1"/>
</dbReference>
<dbReference type="Gene3D" id="2.60.120.10">
    <property type="entry name" value="Jelly Rolls"/>
    <property type="match status" value="1"/>
</dbReference>
<dbReference type="AlphaFoldDB" id="A0A1G6VHY0"/>
<dbReference type="CDD" id="cd20293">
    <property type="entry name" value="cupin_HutD_N"/>
    <property type="match status" value="1"/>
</dbReference>
<organism evidence="1 2">
    <name type="scientific">Ectopseudomonas chengduensis</name>
    <dbReference type="NCBI Taxonomy" id="489632"/>
    <lineage>
        <taxon>Bacteria</taxon>
        <taxon>Pseudomonadati</taxon>
        <taxon>Pseudomonadota</taxon>
        <taxon>Gammaproteobacteria</taxon>
        <taxon>Pseudomonadales</taxon>
        <taxon>Pseudomonadaceae</taxon>
        <taxon>Ectopseudomonas</taxon>
    </lineage>
</organism>
<name>A0A1G6VHY0_9GAMM</name>
<dbReference type="Pfam" id="PF05962">
    <property type="entry name" value="HutD"/>
    <property type="match status" value="1"/>
</dbReference>
<protein>
    <submittedName>
        <fullName evidence="1">Uncharacterized protein</fullName>
    </submittedName>
</protein>